<dbReference type="Proteomes" id="UP000603200">
    <property type="component" value="Unassembled WGS sequence"/>
</dbReference>
<protein>
    <recommendedName>
        <fullName evidence="3">Alpha/beta hydrolase family protein</fullName>
    </recommendedName>
</protein>
<evidence type="ECO:0000313" key="1">
    <source>
        <dbReference type="EMBL" id="GIE23078.1"/>
    </source>
</evidence>
<name>A0ABQ3ZXB4_9ACTN</name>
<proteinExistence type="predicted"/>
<keyword evidence="2" id="KW-1185">Reference proteome</keyword>
<reference evidence="1 2" key="1">
    <citation type="submission" date="2021-01" db="EMBL/GenBank/DDBJ databases">
        <title>Whole genome shotgun sequence of Actinoplanes humidus NBRC 14915.</title>
        <authorList>
            <person name="Komaki H."/>
            <person name="Tamura T."/>
        </authorList>
    </citation>
    <scope>NUCLEOTIDE SEQUENCE [LARGE SCALE GENOMIC DNA]</scope>
    <source>
        <strain evidence="1 2">NBRC 14915</strain>
    </source>
</reference>
<dbReference type="SUPFAM" id="SSF53474">
    <property type="entry name" value="alpha/beta-Hydrolases"/>
    <property type="match status" value="1"/>
</dbReference>
<organism evidence="1 2">
    <name type="scientific">Winogradskya humida</name>
    <dbReference type="NCBI Taxonomy" id="113566"/>
    <lineage>
        <taxon>Bacteria</taxon>
        <taxon>Bacillati</taxon>
        <taxon>Actinomycetota</taxon>
        <taxon>Actinomycetes</taxon>
        <taxon>Micromonosporales</taxon>
        <taxon>Micromonosporaceae</taxon>
        <taxon>Winogradskya</taxon>
    </lineage>
</organism>
<accession>A0ABQ3ZXB4</accession>
<dbReference type="RefSeq" id="WP_203840134.1">
    <property type="nucleotide sequence ID" value="NZ_BAAATV010000014.1"/>
</dbReference>
<evidence type="ECO:0008006" key="3">
    <source>
        <dbReference type="Google" id="ProtNLM"/>
    </source>
</evidence>
<dbReference type="InterPro" id="IPR029058">
    <property type="entry name" value="AB_hydrolase_fold"/>
</dbReference>
<sequence length="61" mass="6291">MPVLAIGGGDRTGSAVAEALLPHAPRLTGLVAPTGHFVVEEDPAWFLQALTGFLDPAPVSR</sequence>
<evidence type="ECO:0000313" key="2">
    <source>
        <dbReference type="Proteomes" id="UP000603200"/>
    </source>
</evidence>
<dbReference type="Gene3D" id="3.40.50.1820">
    <property type="entry name" value="alpha/beta hydrolase"/>
    <property type="match status" value="1"/>
</dbReference>
<gene>
    <name evidence="1" type="ORF">Ahu01nite_061800</name>
</gene>
<dbReference type="EMBL" id="BOMN01000087">
    <property type="protein sequence ID" value="GIE23078.1"/>
    <property type="molecule type" value="Genomic_DNA"/>
</dbReference>
<comment type="caution">
    <text evidence="1">The sequence shown here is derived from an EMBL/GenBank/DDBJ whole genome shotgun (WGS) entry which is preliminary data.</text>
</comment>